<dbReference type="InterPro" id="IPR058240">
    <property type="entry name" value="rSAM_sf"/>
</dbReference>
<dbReference type="PANTHER" id="PTHR11135">
    <property type="entry name" value="HISTONE ACETYLTRANSFERASE-RELATED"/>
    <property type="match status" value="1"/>
</dbReference>
<keyword evidence="6" id="KW-0411">Iron-sulfur</keyword>
<protein>
    <submittedName>
        <fullName evidence="8">TIGR01212 family radical SAM protein</fullName>
    </submittedName>
</protein>
<evidence type="ECO:0000256" key="5">
    <source>
        <dbReference type="ARBA" id="ARBA00023004"/>
    </source>
</evidence>
<dbReference type="SFLD" id="SFLDG01091">
    <property type="entry name" value="uncharacterized_CHP01210-like"/>
    <property type="match status" value="1"/>
</dbReference>
<evidence type="ECO:0000256" key="3">
    <source>
        <dbReference type="ARBA" id="ARBA00022691"/>
    </source>
</evidence>
<keyword evidence="9" id="KW-1185">Reference proteome</keyword>
<dbReference type="GO" id="GO:0051539">
    <property type="term" value="F:4 iron, 4 sulfur cluster binding"/>
    <property type="evidence" value="ECO:0007669"/>
    <property type="project" value="UniProtKB-KW"/>
</dbReference>
<dbReference type="EMBL" id="JAHQCW010000066">
    <property type="protein sequence ID" value="MBU9739555.1"/>
    <property type="molecule type" value="Genomic_DNA"/>
</dbReference>
<organism evidence="8 9">
    <name type="scientific">Diplocloster agilis</name>
    <dbReference type="NCBI Taxonomy" id="2850323"/>
    <lineage>
        <taxon>Bacteria</taxon>
        <taxon>Bacillati</taxon>
        <taxon>Bacillota</taxon>
        <taxon>Clostridia</taxon>
        <taxon>Lachnospirales</taxon>
        <taxon>Lachnospiraceae</taxon>
        <taxon>Diplocloster</taxon>
    </lineage>
</organism>
<gene>
    <name evidence="8" type="ORF">KTH89_23755</name>
</gene>
<dbReference type="Pfam" id="PF16199">
    <property type="entry name" value="Radical_SAM_C"/>
    <property type="match status" value="1"/>
</dbReference>
<evidence type="ECO:0000313" key="9">
    <source>
        <dbReference type="Proteomes" id="UP000712157"/>
    </source>
</evidence>
<keyword evidence="5" id="KW-0408">Iron</keyword>
<dbReference type="GO" id="GO:0003824">
    <property type="term" value="F:catalytic activity"/>
    <property type="evidence" value="ECO:0007669"/>
    <property type="project" value="InterPro"/>
</dbReference>
<evidence type="ECO:0000259" key="7">
    <source>
        <dbReference type="PROSITE" id="PS51918"/>
    </source>
</evidence>
<name>A0A949K5I6_9FIRM</name>
<dbReference type="InterPro" id="IPR032432">
    <property type="entry name" value="Radical_SAM_C"/>
</dbReference>
<dbReference type="Gene3D" id="3.80.30.20">
    <property type="entry name" value="tm_1862 like domain"/>
    <property type="match status" value="1"/>
</dbReference>
<dbReference type="PROSITE" id="PS51918">
    <property type="entry name" value="RADICAL_SAM"/>
    <property type="match status" value="1"/>
</dbReference>
<sequence length="311" mass="35234">MNGRMWGSKPYYSLDYYLKQQFGHKVYKLCLNGGMTCPNRDGTVGSGGCIFCSGGGSGEFAGRPEQTIPEQMEYARSLLQKKPEGMTYIAYFQPFTNTYAPVEYLKEIFTEAIRYPDVEVLSIATRPDCLGDDVIELLCELNRVKPVWVELGLQTIHEDTAEFIRRGYPLSCFDEAVKKLQKAGVEVITHVILGLPGEDGERMLETVEYLNQKGIQGIKLQSLHVLEQTDLAAYYRKGGFRTLEMEEYVGIVIRCIEHLKPDIVVHRLTGDGPRELLIAPQWSAAKTRVLNTIHKRMRENKSFQGKYFAGI</sequence>
<dbReference type="InterPro" id="IPR023404">
    <property type="entry name" value="rSAM_horseshoe"/>
</dbReference>
<dbReference type="InterPro" id="IPR007197">
    <property type="entry name" value="rSAM"/>
</dbReference>
<keyword evidence="2" id="KW-0004">4Fe-4S</keyword>
<dbReference type="CDD" id="cd01335">
    <property type="entry name" value="Radical_SAM"/>
    <property type="match status" value="1"/>
</dbReference>
<dbReference type="AlphaFoldDB" id="A0A949K5I6"/>
<dbReference type="Pfam" id="PF04055">
    <property type="entry name" value="Radical_SAM"/>
    <property type="match status" value="1"/>
</dbReference>
<dbReference type="NCBIfam" id="TIGR01212">
    <property type="entry name" value="TIGR01212 family radical SAM protein"/>
    <property type="match status" value="1"/>
</dbReference>
<dbReference type="InterPro" id="IPR005911">
    <property type="entry name" value="YhcC-like"/>
</dbReference>
<reference evidence="8" key="1">
    <citation type="submission" date="2021-06" db="EMBL/GenBank/DDBJ databases">
        <title>Description of novel taxa of the family Lachnospiraceae.</title>
        <authorList>
            <person name="Chaplin A.V."/>
            <person name="Sokolova S.R."/>
            <person name="Pikina A.P."/>
            <person name="Korzhanova M."/>
            <person name="Belova V."/>
            <person name="Korostin D."/>
            <person name="Efimov B.A."/>
        </authorList>
    </citation>
    <scope>NUCLEOTIDE SEQUENCE</scope>
    <source>
        <strain evidence="8">ASD5720</strain>
    </source>
</reference>
<feature type="domain" description="Radical SAM core" evidence="7">
    <location>
        <begin position="21"/>
        <end position="262"/>
    </location>
</feature>
<dbReference type="Proteomes" id="UP000712157">
    <property type="component" value="Unassembled WGS sequence"/>
</dbReference>
<dbReference type="SFLD" id="SFLDG01086">
    <property type="entry name" value="elongater_protein-like"/>
    <property type="match status" value="1"/>
</dbReference>
<evidence type="ECO:0000256" key="6">
    <source>
        <dbReference type="ARBA" id="ARBA00023014"/>
    </source>
</evidence>
<evidence type="ECO:0000256" key="4">
    <source>
        <dbReference type="ARBA" id="ARBA00022723"/>
    </source>
</evidence>
<dbReference type="SMART" id="SM00729">
    <property type="entry name" value="Elp3"/>
    <property type="match status" value="1"/>
</dbReference>
<comment type="caution">
    <text evidence="8">The sequence shown here is derived from an EMBL/GenBank/DDBJ whole genome shotgun (WGS) entry which is preliminary data.</text>
</comment>
<dbReference type="SUPFAM" id="SSF102114">
    <property type="entry name" value="Radical SAM enzymes"/>
    <property type="match status" value="1"/>
</dbReference>
<dbReference type="InterPro" id="IPR039661">
    <property type="entry name" value="ELP3"/>
</dbReference>
<dbReference type="SFLD" id="SFLDS00029">
    <property type="entry name" value="Radical_SAM"/>
    <property type="match status" value="1"/>
</dbReference>
<proteinExistence type="predicted"/>
<accession>A0A949K5I6</accession>
<comment type="cofactor">
    <cofactor evidence="1">
        <name>[4Fe-4S] cluster</name>
        <dbReference type="ChEBI" id="CHEBI:49883"/>
    </cofactor>
</comment>
<evidence type="ECO:0000256" key="2">
    <source>
        <dbReference type="ARBA" id="ARBA00022485"/>
    </source>
</evidence>
<dbReference type="InterPro" id="IPR006638">
    <property type="entry name" value="Elp3/MiaA/NifB-like_rSAM"/>
</dbReference>
<dbReference type="PANTHER" id="PTHR11135:SF1">
    <property type="entry name" value="PROTEIN YHCC"/>
    <property type="match status" value="1"/>
</dbReference>
<dbReference type="RefSeq" id="WP_238723359.1">
    <property type="nucleotide sequence ID" value="NZ_JAHQCW010000066.1"/>
</dbReference>
<keyword evidence="4" id="KW-0479">Metal-binding</keyword>
<evidence type="ECO:0000256" key="1">
    <source>
        <dbReference type="ARBA" id="ARBA00001966"/>
    </source>
</evidence>
<evidence type="ECO:0000313" key="8">
    <source>
        <dbReference type="EMBL" id="MBU9739555.1"/>
    </source>
</evidence>
<dbReference type="GO" id="GO:0046872">
    <property type="term" value="F:metal ion binding"/>
    <property type="evidence" value="ECO:0007669"/>
    <property type="project" value="UniProtKB-KW"/>
</dbReference>
<keyword evidence="3" id="KW-0949">S-adenosyl-L-methionine</keyword>